<evidence type="ECO:0000256" key="10">
    <source>
        <dbReference type="ARBA" id="ARBA00023204"/>
    </source>
</evidence>
<dbReference type="GO" id="GO:0006281">
    <property type="term" value="P:DNA repair"/>
    <property type="evidence" value="ECO:0007669"/>
    <property type="project" value="UniProtKB-KW"/>
</dbReference>
<dbReference type="Gene3D" id="1.20.1580.10">
    <property type="entry name" value="ABC transporter ATPase like domain"/>
    <property type="match status" value="1"/>
</dbReference>
<organism evidence="16">
    <name type="scientific">Geoalkalibacter subterraneus</name>
    <dbReference type="NCBI Taxonomy" id="483547"/>
    <lineage>
        <taxon>Bacteria</taxon>
        <taxon>Pseudomonadati</taxon>
        <taxon>Thermodesulfobacteriota</taxon>
        <taxon>Desulfuromonadia</taxon>
        <taxon>Desulfuromonadales</taxon>
        <taxon>Geoalkalibacteraceae</taxon>
        <taxon>Geoalkalibacter</taxon>
    </lineage>
</organism>
<keyword evidence="7" id="KW-0067">ATP-binding</keyword>
<dbReference type="InterPro" id="IPR017871">
    <property type="entry name" value="ABC_transporter-like_CS"/>
</dbReference>
<proteinExistence type="inferred from homology"/>
<evidence type="ECO:0000313" key="16">
    <source>
        <dbReference type="EMBL" id="HDR47165.1"/>
    </source>
</evidence>
<gene>
    <name evidence="16" type="ORF">ENN94_05620</name>
</gene>
<name>A0A831PPE5_9BACT</name>
<feature type="compositionally biased region" description="Basic and acidic residues" evidence="14">
    <location>
        <begin position="1076"/>
        <end position="1085"/>
    </location>
</feature>
<protein>
    <recommendedName>
        <fullName evidence="12">UvrABC system protein A</fullName>
    </recommendedName>
    <alternativeName>
        <fullName evidence="13">Excinuclease ABC subunit A</fullName>
    </alternativeName>
</protein>
<keyword evidence="8" id="KW-0267">Excision nuclease</keyword>
<keyword evidence="6" id="KW-0228">DNA excision</keyword>
<evidence type="ECO:0000256" key="6">
    <source>
        <dbReference type="ARBA" id="ARBA00022769"/>
    </source>
</evidence>
<keyword evidence="2" id="KW-0963">Cytoplasm</keyword>
<keyword evidence="10" id="KW-0234">DNA repair</keyword>
<evidence type="ECO:0000256" key="12">
    <source>
        <dbReference type="ARBA" id="ARBA00039316"/>
    </source>
</evidence>
<dbReference type="GO" id="GO:0004518">
    <property type="term" value="F:nuclease activity"/>
    <property type="evidence" value="ECO:0007669"/>
    <property type="project" value="UniProtKB-KW"/>
</dbReference>
<keyword evidence="4" id="KW-0547">Nucleotide-binding</keyword>
<evidence type="ECO:0000256" key="4">
    <source>
        <dbReference type="ARBA" id="ARBA00022741"/>
    </source>
</evidence>
<evidence type="ECO:0000256" key="5">
    <source>
        <dbReference type="ARBA" id="ARBA00022763"/>
    </source>
</evidence>
<sequence>LRCPDCDGRRFRPEILEIKVHGADGGAGKSIANVLEMTVSEALRFFADRPEVLRGLEPLEAVGLDYLSLGQPVPTLSGGEAQRLKLAGHLSATQGRKRKSRKGMLFLFDEPTTGLHFDDIARLLKALRRLESEGHSLLIIEHNLDVIAAADWLIDLGPEGGEGGGRIICAGSPLEVMECKDSHTGLALRQYLDQQQRNEASARLGKRGLDQGEAARFPSPDRKQSIDRQICVHGAREHNLKEVNVCLPRDAFTVITGVSGSGKSTLAFDILFAEGQRRYLESLNAYARQFVQPSSRPDIDALSGIPPTVAIEQRTSRGGRKSTVATLTEIYHFLRLLYVKLGVQYCPECNIPIEPQSHEAIVARLLRDFKGQEISLLAPLVVGRKGYYTDLAKWAAGKGFSHLRVDGVDTPTDSWPRLDRFREHNIDLPAGDVKVTAENEKHLRERLHRALDYGKGVVKVALDGSGTQSRDTIFSTRRACPDCGRGFEEPDPRLFSFNSKHGWCESCYGTGMRLAGFDEQQSGEEIWWNAWYEGEEQPCPVCKGTRLRPEALAVLFHGHNIAELTALSIVRAEEFFRDLSLKGREVDLARDIVAELESRFAFLREVGLSYLGLDRAAPTLSGGEAQRIRLAAQLGSNLRGVCYILDEPTIGLHPRDNRMLLDTLEKLEQKGNTIVVVEHDDETIRRAGHLIDLGPAAGINGGRIVAQGTVDDLMAAPESLTGQFLRTPLCHPLHKRRRVTQRSTHLEVKDARLHNLKGFDLRLPLERLVCVTGVSGSGKSTLVRSVLHDNLRRILAQKNKEDSPSWSGCREIKGWTSIHRILEVDQTPIGKTPRSCPATYVGFWDDVRKLFAGTAEAKMRGWGPGRFSFNTRDGRCPDCEGQGTRKIEMSFLPDVRIVCETCGGQRFTRETLAVTYKGRHIGDILKMTINQATEYFSAHKKIHHALRLLQDVGLGYLTLGQQSPTLSGGEAQRIKLVTELAKAPANGAPQGRSKGGRKMRGGPTLYILDEPTIGLHMADVEKLIRVLHRLVDAGNTVLLIEHNLDIIAEADWLVDMGPEGGEEGGSVVAQGTPEQVSRKEKDSHT</sequence>
<dbReference type="EMBL" id="DSDO01000382">
    <property type="protein sequence ID" value="HDR47165.1"/>
    <property type="molecule type" value="Genomic_DNA"/>
</dbReference>
<evidence type="ECO:0000256" key="7">
    <source>
        <dbReference type="ARBA" id="ARBA00022840"/>
    </source>
</evidence>
<dbReference type="Pfam" id="PF17760">
    <property type="entry name" value="UvrA_inter"/>
    <property type="match status" value="1"/>
</dbReference>
<comment type="similarity">
    <text evidence="11">Belongs to the ABC transporter superfamily. UvrA family.</text>
</comment>
<dbReference type="Proteomes" id="UP000886162">
    <property type="component" value="Unassembled WGS sequence"/>
</dbReference>
<comment type="subcellular location">
    <subcellularLocation>
        <location evidence="1">Cytoplasm</location>
    </subcellularLocation>
</comment>
<feature type="region of interest" description="Disordered" evidence="14">
    <location>
        <begin position="202"/>
        <end position="222"/>
    </location>
</feature>
<dbReference type="PROSITE" id="PS00211">
    <property type="entry name" value="ABC_TRANSPORTER_1"/>
    <property type="match status" value="2"/>
</dbReference>
<evidence type="ECO:0000256" key="3">
    <source>
        <dbReference type="ARBA" id="ARBA00022737"/>
    </source>
</evidence>
<comment type="caution">
    <text evidence="16">The sequence shown here is derived from an EMBL/GenBank/DDBJ whole genome shotgun (WGS) entry which is preliminary data.</text>
</comment>
<dbReference type="InterPro" id="IPR027417">
    <property type="entry name" value="P-loop_NTPase"/>
</dbReference>
<feature type="non-terminal residue" evidence="16">
    <location>
        <position position="1"/>
    </location>
</feature>
<evidence type="ECO:0000256" key="13">
    <source>
        <dbReference type="ARBA" id="ARBA00042156"/>
    </source>
</evidence>
<dbReference type="GO" id="GO:0005737">
    <property type="term" value="C:cytoplasm"/>
    <property type="evidence" value="ECO:0007669"/>
    <property type="project" value="UniProtKB-SubCell"/>
</dbReference>
<dbReference type="GO" id="GO:0005524">
    <property type="term" value="F:ATP binding"/>
    <property type="evidence" value="ECO:0007669"/>
    <property type="project" value="UniProtKB-KW"/>
</dbReference>
<evidence type="ECO:0000259" key="15">
    <source>
        <dbReference type="PROSITE" id="PS50893"/>
    </source>
</evidence>
<dbReference type="InterPro" id="IPR041102">
    <property type="entry name" value="UvrA_inter"/>
</dbReference>
<dbReference type="PANTHER" id="PTHR43152">
    <property type="entry name" value="UVRABC SYSTEM PROTEIN A"/>
    <property type="match status" value="1"/>
</dbReference>
<dbReference type="PROSITE" id="PS50893">
    <property type="entry name" value="ABC_TRANSPORTER_2"/>
    <property type="match status" value="2"/>
</dbReference>
<feature type="domain" description="ABC transporter" evidence="15">
    <location>
        <begin position="428"/>
        <end position="726"/>
    </location>
</feature>
<dbReference type="PANTHER" id="PTHR43152:SF3">
    <property type="entry name" value="UVRABC SYSTEM PROTEIN A"/>
    <property type="match status" value="1"/>
</dbReference>
<evidence type="ECO:0000256" key="9">
    <source>
        <dbReference type="ARBA" id="ARBA00023125"/>
    </source>
</evidence>
<dbReference type="GO" id="GO:0003677">
    <property type="term" value="F:DNA binding"/>
    <property type="evidence" value="ECO:0007669"/>
    <property type="project" value="UniProtKB-KW"/>
</dbReference>
<evidence type="ECO:0000256" key="1">
    <source>
        <dbReference type="ARBA" id="ARBA00004496"/>
    </source>
</evidence>
<keyword evidence="3" id="KW-0677">Repeat</keyword>
<dbReference type="Gene3D" id="3.30.190.20">
    <property type="match status" value="1"/>
</dbReference>
<keyword evidence="5" id="KW-0227">DNA damage</keyword>
<keyword evidence="9" id="KW-0238">DNA-binding</keyword>
<evidence type="ECO:0000256" key="2">
    <source>
        <dbReference type="ARBA" id="ARBA00022490"/>
    </source>
</evidence>
<dbReference type="InterPro" id="IPR003439">
    <property type="entry name" value="ABC_transporter-like_ATP-bd"/>
</dbReference>
<feature type="domain" description="ABC transporter" evidence="15">
    <location>
        <begin position="741"/>
        <end position="1083"/>
    </location>
</feature>
<feature type="non-terminal residue" evidence="16">
    <location>
        <position position="1085"/>
    </location>
</feature>
<evidence type="ECO:0000256" key="11">
    <source>
        <dbReference type="ARBA" id="ARBA00038000"/>
    </source>
</evidence>
<dbReference type="AlphaFoldDB" id="A0A831PPE5"/>
<dbReference type="SUPFAM" id="SSF52540">
    <property type="entry name" value="P-loop containing nucleoside triphosphate hydrolases"/>
    <property type="match status" value="3"/>
</dbReference>
<evidence type="ECO:0000256" key="14">
    <source>
        <dbReference type="SAM" id="MobiDB-lite"/>
    </source>
</evidence>
<dbReference type="Gene3D" id="3.40.50.300">
    <property type="entry name" value="P-loop containing nucleotide triphosphate hydrolases"/>
    <property type="match status" value="4"/>
</dbReference>
<evidence type="ECO:0000256" key="8">
    <source>
        <dbReference type="ARBA" id="ARBA00022881"/>
    </source>
</evidence>
<dbReference type="GO" id="GO:0016887">
    <property type="term" value="F:ATP hydrolysis activity"/>
    <property type="evidence" value="ECO:0007669"/>
    <property type="project" value="InterPro"/>
</dbReference>
<accession>A0A831PPE5</accession>
<feature type="region of interest" description="Disordered" evidence="14">
    <location>
        <begin position="1058"/>
        <end position="1085"/>
    </location>
</feature>
<reference evidence="16" key="1">
    <citation type="journal article" date="2020" name="mSystems">
        <title>Genome- and Community-Level Interaction Insights into Carbon Utilization and Element Cycling Functions of Hydrothermarchaeota in Hydrothermal Sediment.</title>
        <authorList>
            <person name="Zhou Z."/>
            <person name="Liu Y."/>
            <person name="Xu W."/>
            <person name="Pan J."/>
            <person name="Luo Z.H."/>
            <person name="Li M."/>
        </authorList>
    </citation>
    <scope>NUCLEOTIDE SEQUENCE [LARGE SCALE GENOMIC DNA]</scope>
    <source>
        <strain evidence="16">SpSt-1220</strain>
    </source>
</reference>